<name>A0ACB9PQ84_BAUVA</name>
<proteinExistence type="predicted"/>
<evidence type="ECO:0000313" key="2">
    <source>
        <dbReference type="Proteomes" id="UP000828941"/>
    </source>
</evidence>
<organism evidence="1 2">
    <name type="scientific">Bauhinia variegata</name>
    <name type="common">Purple orchid tree</name>
    <name type="synonym">Phanera variegata</name>
    <dbReference type="NCBI Taxonomy" id="167791"/>
    <lineage>
        <taxon>Eukaryota</taxon>
        <taxon>Viridiplantae</taxon>
        <taxon>Streptophyta</taxon>
        <taxon>Embryophyta</taxon>
        <taxon>Tracheophyta</taxon>
        <taxon>Spermatophyta</taxon>
        <taxon>Magnoliopsida</taxon>
        <taxon>eudicotyledons</taxon>
        <taxon>Gunneridae</taxon>
        <taxon>Pentapetalae</taxon>
        <taxon>rosids</taxon>
        <taxon>fabids</taxon>
        <taxon>Fabales</taxon>
        <taxon>Fabaceae</taxon>
        <taxon>Cercidoideae</taxon>
        <taxon>Cercideae</taxon>
        <taxon>Bauhiniinae</taxon>
        <taxon>Bauhinia</taxon>
    </lineage>
</organism>
<comment type="caution">
    <text evidence="1">The sequence shown here is derived from an EMBL/GenBank/DDBJ whole genome shotgun (WGS) entry which is preliminary data.</text>
</comment>
<accession>A0ACB9PQ84</accession>
<keyword evidence="2" id="KW-1185">Reference proteome</keyword>
<dbReference type="EMBL" id="CM039429">
    <property type="protein sequence ID" value="KAI4349756.1"/>
    <property type="molecule type" value="Genomic_DNA"/>
</dbReference>
<evidence type="ECO:0000313" key="1">
    <source>
        <dbReference type="EMBL" id="KAI4349756.1"/>
    </source>
</evidence>
<reference evidence="1 2" key="1">
    <citation type="journal article" date="2022" name="DNA Res.">
        <title>Chromosomal-level genome assembly of the orchid tree Bauhinia variegata (Leguminosae; Cercidoideae) supports the allotetraploid origin hypothesis of Bauhinia.</title>
        <authorList>
            <person name="Zhong Y."/>
            <person name="Chen Y."/>
            <person name="Zheng D."/>
            <person name="Pang J."/>
            <person name="Liu Y."/>
            <person name="Luo S."/>
            <person name="Meng S."/>
            <person name="Qian L."/>
            <person name="Wei D."/>
            <person name="Dai S."/>
            <person name="Zhou R."/>
        </authorList>
    </citation>
    <scope>NUCLEOTIDE SEQUENCE [LARGE SCALE GENOMIC DNA]</scope>
    <source>
        <strain evidence="1">BV-YZ2020</strain>
    </source>
</reference>
<dbReference type="Proteomes" id="UP000828941">
    <property type="component" value="Chromosome 4"/>
</dbReference>
<gene>
    <name evidence="1" type="ORF">L6164_010316</name>
</gene>
<protein>
    <submittedName>
        <fullName evidence="1">Uncharacterized protein</fullName>
    </submittedName>
</protein>
<sequence length="109" mass="12434">MFSMCSGCTANQYTWIPAVQTEFSSLESKEERHLAEQKNSFEIFQFRFLSFCGEESASPWATELSPRTGQLLAAGLVDFKQILLRAKSPRSDSVLITRNRRNISYNFPS</sequence>